<dbReference type="PANTHER" id="PTHR36453">
    <property type="entry name" value="SECRETED PROTEIN-RELATED"/>
    <property type="match status" value="1"/>
</dbReference>
<dbReference type="Proteomes" id="UP001431209">
    <property type="component" value="Unassembled WGS sequence"/>
</dbReference>
<comment type="caution">
    <text evidence="3">The sequence shown here is derived from an EMBL/GenBank/DDBJ whole genome shotgun (WGS) entry which is preliminary data.</text>
</comment>
<reference evidence="3 4" key="1">
    <citation type="submission" date="2024-03" db="EMBL/GenBank/DDBJ databases">
        <title>The Acrasis kona genome and developmental transcriptomes reveal deep origins of eukaryotic multicellular pathways.</title>
        <authorList>
            <person name="Sheikh S."/>
            <person name="Fu C.-J."/>
            <person name="Brown M.W."/>
            <person name="Baldauf S.L."/>
        </authorList>
    </citation>
    <scope>NUCLEOTIDE SEQUENCE [LARGE SCALE GENOMIC DNA]</scope>
    <source>
        <strain evidence="3 4">ATCC MYA-3509</strain>
    </source>
</reference>
<dbReference type="AlphaFoldDB" id="A0AAW2YZ43"/>
<dbReference type="SMART" id="SM00710">
    <property type="entry name" value="PbH1"/>
    <property type="match status" value="8"/>
</dbReference>
<keyword evidence="1" id="KW-0732">Signal</keyword>
<dbReference type="InterPro" id="IPR011050">
    <property type="entry name" value="Pectin_lyase_fold/virulence"/>
</dbReference>
<proteinExistence type="predicted"/>
<organism evidence="3 4">
    <name type="scientific">Acrasis kona</name>
    <dbReference type="NCBI Taxonomy" id="1008807"/>
    <lineage>
        <taxon>Eukaryota</taxon>
        <taxon>Discoba</taxon>
        <taxon>Heterolobosea</taxon>
        <taxon>Tetramitia</taxon>
        <taxon>Eutetramitia</taxon>
        <taxon>Acrasidae</taxon>
        <taxon>Acrasis</taxon>
    </lineage>
</organism>
<name>A0AAW2YZ43_9EUKA</name>
<evidence type="ECO:0000256" key="1">
    <source>
        <dbReference type="SAM" id="SignalP"/>
    </source>
</evidence>
<dbReference type="EMBL" id="JAOPGA020000797">
    <property type="protein sequence ID" value="KAL0481926.1"/>
    <property type="molecule type" value="Genomic_DNA"/>
</dbReference>
<protein>
    <submittedName>
        <fullName evidence="3">Phenylalanine tRS</fullName>
    </submittedName>
</protein>
<feature type="domain" description="Right handed beta helix" evidence="2">
    <location>
        <begin position="320"/>
        <end position="481"/>
    </location>
</feature>
<dbReference type="InterPro" id="IPR012334">
    <property type="entry name" value="Pectin_lyas_fold"/>
</dbReference>
<dbReference type="InterPro" id="IPR039448">
    <property type="entry name" value="Beta_helix"/>
</dbReference>
<evidence type="ECO:0000313" key="4">
    <source>
        <dbReference type="Proteomes" id="UP001431209"/>
    </source>
</evidence>
<gene>
    <name evidence="3" type="ORF">AKO1_011366</name>
</gene>
<feature type="signal peptide" evidence="1">
    <location>
        <begin position="1"/>
        <end position="15"/>
    </location>
</feature>
<keyword evidence="4" id="KW-1185">Reference proteome</keyword>
<dbReference type="PANTHER" id="PTHR36453:SF1">
    <property type="entry name" value="RIGHT HANDED BETA HELIX DOMAIN-CONTAINING PROTEIN"/>
    <property type="match status" value="1"/>
</dbReference>
<dbReference type="SUPFAM" id="SSF51126">
    <property type="entry name" value="Pectin lyase-like"/>
    <property type="match status" value="1"/>
</dbReference>
<dbReference type="Gene3D" id="2.160.20.10">
    <property type="entry name" value="Single-stranded right-handed beta-helix, Pectin lyase-like"/>
    <property type="match status" value="1"/>
</dbReference>
<dbReference type="InterPro" id="IPR006626">
    <property type="entry name" value="PbH1"/>
</dbReference>
<sequence length="633" mass="72177">MIRLSLFLILYLCHAYPSHEHKVYISTQGDDYLSGSTTKEAVRSFERVQQIVRGIALGIKNNLRIKKPIVVNLLPGTYIIDKTIQLDAQVSGIVPITYKKSDNFTEPAVITSCIPITSKWVADESDPNLFYTIIDQVLSKKVQFNSFFVNGERRTRARSKELQYSNSNSSDSFFYQDDDIKMFDNIQDANIIVFNSWTASRHWVQLVDTRQKLIKFTNPARNPFNQFEAFSNKTYYIENNGTSIEKQENYPIIHYREKRSNHSRAAIHRSTLCYRFGPTTPIQSPTHHSKNITFAHTDWHFEKNQTIDDQAAVYLNYAPIVMEHCNHITFQSVRIYGSGSYGLHLMDGCTNVSIHKSTITDMAGGGIRIGSPYTSQYPNQHITLSNNYIGNGGMVFAEGCGIILQRCHHNTIKNNVIDGMRYTGISVGWSWGYHEQDGAYHNLVHNNTIRNVGMHYLSDLGGIYTLGCSNGTVLSNNDIVNVTARFDEYSWGIYNDEGTSNMLVRDNRVHCTGGAGFFTHYGMNNVIRNNVFGDSMALDGAVAFAKMESHVTFVFEHDVVKHCSRTRPLIHQIFSVEMFYDVKKHMVFRKNRYEVCVGANTNVELVVDGYQNVTFEQWRLFLEEDEGSVLIVK</sequence>
<evidence type="ECO:0000313" key="3">
    <source>
        <dbReference type="EMBL" id="KAL0481926.1"/>
    </source>
</evidence>
<feature type="chain" id="PRO_5043654850" evidence="1">
    <location>
        <begin position="16"/>
        <end position="633"/>
    </location>
</feature>
<evidence type="ECO:0000259" key="2">
    <source>
        <dbReference type="Pfam" id="PF13229"/>
    </source>
</evidence>
<accession>A0AAW2YZ43</accession>
<dbReference type="Pfam" id="PF13229">
    <property type="entry name" value="Beta_helix"/>
    <property type="match status" value="1"/>
</dbReference>